<keyword evidence="4" id="KW-0804">Transcription</keyword>
<feature type="domain" description="RNA polymerase sigma-70 region 2" evidence="5">
    <location>
        <begin position="26"/>
        <end position="90"/>
    </location>
</feature>
<accession>A0A0C5WGY6</accession>
<reference evidence="7 8" key="1">
    <citation type="submission" date="2013-05" db="EMBL/GenBank/DDBJ databases">
        <title>Complete genome sequence of the lipase-producing bacterium Photobacterium gaetbulicola Gung47.</title>
        <authorList>
            <person name="Kim Y.-O."/>
        </authorList>
    </citation>
    <scope>NUCLEOTIDE SEQUENCE [LARGE SCALE GENOMIC DNA]</scope>
    <source>
        <strain evidence="7 8">Gung47</strain>
    </source>
</reference>
<dbReference type="Pfam" id="PF04542">
    <property type="entry name" value="Sigma70_r2"/>
    <property type="match status" value="1"/>
</dbReference>
<dbReference type="PANTHER" id="PTHR43133:SF60">
    <property type="entry name" value="RNA POLYMERASE SIGMA FACTOR SIGV"/>
    <property type="match status" value="1"/>
</dbReference>
<keyword evidence="8" id="KW-1185">Reference proteome</keyword>
<dbReference type="Pfam" id="PF08281">
    <property type="entry name" value="Sigma70_r4_2"/>
    <property type="match status" value="1"/>
</dbReference>
<dbReference type="InterPro" id="IPR013324">
    <property type="entry name" value="RNA_pol_sigma_r3/r4-like"/>
</dbReference>
<proteinExistence type="inferred from homology"/>
<dbReference type="SUPFAM" id="SSF88659">
    <property type="entry name" value="Sigma3 and sigma4 domains of RNA polymerase sigma factors"/>
    <property type="match status" value="1"/>
</dbReference>
<dbReference type="Proteomes" id="UP000032303">
    <property type="component" value="Chromosome 1"/>
</dbReference>
<dbReference type="HOGENOM" id="CLU_047691_1_4_6"/>
<dbReference type="PATRIC" id="fig|658445.3.peg.466"/>
<dbReference type="KEGG" id="pgb:H744_1c0427"/>
<comment type="similarity">
    <text evidence="1">Belongs to the sigma-70 factor family. ECF subfamily.</text>
</comment>
<dbReference type="STRING" id="658445.H744_1c0427"/>
<evidence type="ECO:0000313" key="8">
    <source>
        <dbReference type="Proteomes" id="UP000032303"/>
    </source>
</evidence>
<evidence type="ECO:0000256" key="3">
    <source>
        <dbReference type="ARBA" id="ARBA00023082"/>
    </source>
</evidence>
<dbReference type="GO" id="GO:0003677">
    <property type="term" value="F:DNA binding"/>
    <property type="evidence" value="ECO:0007669"/>
    <property type="project" value="InterPro"/>
</dbReference>
<dbReference type="Gene3D" id="1.10.1740.10">
    <property type="match status" value="1"/>
</dbReference>
<dbReference type="EMBL" id="CP005973">
    <property type="protein sequence ID" value="AJR05452.1"/>
    <property type="molecule type" value="Genomic_DNA"/>
</dbReference>
<evidence type="ECO:0000256" key="1">
    <source>
        <dbReference type="ARBA" id="ARBA00010641"/>
    </source>
</evidence>
<protein>
    <submittedName>
        <fullName evidence="7">Putative ECF subfamily RNA polymerase sigma-24 factor</fullName>
    </submittedName>
</protein>
<feature type="domain" description="RNA polymerase sigma factor 70 region 4 type 2" evidence="6">
    <location>
        <begin position="123"/>
        <end position="170"/>
    </location>
</feature>
<dbReference type="Gene3D" id="1.10.10.10">
    <property type="entry name" value="Winged helix-like DNA-binding domain superfamily/Winged helix DNA-binding domain"/>
    <property type="match status" value="1"/>
</dbReference>
<evidence type="ECO:0000256" key="2">
    <source>
        <dbReference type="ARBA" id="ARBA00023015"/>
    </source>
</evidence>
<dbReference type="AlphaFoldDB" id="A0A0C5WGY6"/>
<dbReference type="InterPro" id="IPR007627">
    <property type="entry name" value="RNA_pol_sigma70_r2"/>
</dbReference>
<dbReference type="CDD" id="cd06171">
    <property type="entry name" value="Sigma70_r4"/>
    <property type="match status" value="1"/>
</dbReference>
<evidence type="ECO:0000259" key="5">
    <source>
        <dbReference type="Pfam" id="PF04542"/>
    </source>
</evidence>
<dbReference type="InterPro" id="IPR014284">
    <property type="entry name" value="RNA_pol_sigma-70_dom"/>
</dbReference>
<dbReference type="InterPro" id="IPR039425">
    <property type="entry name" value="RNA_pol_sigma-70-like"/>
</dbReference>
<sequence>MEQEPNLKPLTSMSRYSQPQHDYDQLVDLYYAKLYRFAYSLTNSQADASDLTQQAFCIWLEKGHQLREPGKEKTWLFTTLYREFLRNKRKISVLASDEDITEGATEELDIQEPLCIAPSKAIAAISNLNEFYRTPLILFYMHEHSYQEIADIIGVPIGTVKSRISRGKVMLCKIIESDLTDFDESLEQVGAK</sequence>
<dbReference type="NCBIfam" id="TIGR02937">
    <property type="entry name" value="sigma70-ECF"/>
    <property type="match status" value="1"/>
</dbReference>
<organism evidence="7 8">
    <name type="scientific">Photobacterium gaetbulicola Gung47</name>
    <dbReference type="NCBI Taxonomy" id="658445"/>
    <lineage>
        <taxon>Bacteria</taxon>
        <taxon>Pseudomonadati</taxon>
        <taxon>Pseudomonadota</taxon>
        <taxon>Gammaproteobacteria</taxon>
        <taxon>Vibrionales</taxon>
        <taxon>Vibrionaceae</taxon>
        <taxon>Photobacterium</taxon>
    </lineage>
</organism>
<dbReference type="SUPFAM" id="SSF88946">
    <property type="entry name" value="Sigma2 domain of RNA polymerase sigma factors"/>
    <property type="match status" value="1"/>
</dbReference>
<keyword evidence="2" id="KW-0805">Transcription regulation</keyword>
<dbReference type="InterPro" id="IPR036388">
    <property type="entry name" value="WH-like_DNA-bd_sf"/>
</dbReference>
<evidence type="ECO:0000313" key="7">
    <source>
        <dbReference type="EMBL" id="AJR05452.1"/>
    </source>
</evidence>
<dbReference type="GO" id="GO:0006352">
    <property type="term" value="P:DNA-templated transcription initiation"/>
    <property type="evidence" value="ECO:0007669"/>
    <property type="project" value="InterPro"/>
</dbReference>
<dbReference type="PANTHER" id="PTHR43133">
    <property type="entry name" value="RNA POLYMERASE ECF-TYPE SIGMA FACTO"/>
    <property type="match status" value="1"/>
</dbReference>
<name>A0A0C5WGY6_9GAMM</name>
<dbReference type="GO" id="GO:0016987">
    <property type="term" value="F:sigma factor activity"/>
    <property type="evidence" value="ECO:0007669"/>
    <property type="project" value="UniProtKB-KW"/>
</dbReference>
<evidence type="ECO:0000259" key="6">
    <source>
        <dbReference type="Pfam" id="PF08281"/>
    </source>
</evidence>
<dbReference type="InterPro" id="IPR013249">
    <property type="entry name" value="RNA_pol_sigma70_r4_t2"/>
</dbReference>
<dbReference type="InterPro" id="IPR013325">
    <property type="entry name" value="RNA_pol_sigma_r2"/>
</dbReference>
<gene>
    <name evidence="7" type="ORF">H744_1c0427</name>
</gene>
<evidence type="ECO:0000256" key="4">
    <source>
        <dbReference type="ARBA" id="ARBA00023163"/>
    </source>
</evidence>
<keyword evidence="3" id="KW-0731">Sigma factor</keyword>